<protein>
    <submittedName>
        <fullName evidence="4">NADPH2:quinone reductase</fullName>
    </submittedName>
</protein>
<dbReference type="SUPFAM" id="SSF50129">
    <property type="entry name" value="GroES-like"/>
    <property type="match status" value="1"/>
</dbReference>
<comment type="caution">
    <text evidence="4">The sequence shown here is derived from an EMBL/GenBank/DDBJ whole genome shotgun (WGS) entry which is preliminary data.</text>
</comment>
<keyword evidence="5" id="KW-1185">Reference proteome</keyword>
<dbReference type="InterPro" id="IPR013154">
    <property type="entry name" value="ADH-like_N"/>
</dbReference>
<dbReference type="EMBL" id="PZZL01000001">
    <property type="protein sequence ID" value="PTM62105.1"/>
    <property type="molecule type" value="Genomic_DNA"/>
</dbReference>
<dbReference type="SMART" id="SM00829">
    <property type="entry name" value="PKS_ER"/>
    <property type="match status" value="1"/>
</dbReference>
<dbReference type="Gene3D" id="3.90.180.10">
    <property type="entry name" value="Medium-chain alcohol dehydrogenases, catalytic domain"/>
    <property type="match status" value="1"/>
</dbReference>
<name>A0A2T4ZJD2_9HYPH</name>
<dbReference type="Pfam" id="PF08240">
    <property type="entry name" value="ADH_N"/>
    <property type="match status" value="1"/>
</dbReference>
<dbReference type="Proteomes" id="UP000241808">
    <property type="component" value="Unassembled WGS sequence"/>
</dbReference>
<dbReference type="CDD" id="cd05286">
    <property type="entry name" value="QOR2"/>
    <property type="match status" value="1"/>
</dbReference>
<dbReference type="PANTHER" id="PTHR48106">
    <property type="entry name" value="QUINONE OXIDOREDUCTASE PIG3-RELATED"/>
    <property type="match status" value="1"/>
</dbReference>
<dbReference type="RefSeq" id="WP_108174522.1">
    <property type="nucleotide sequence ID" value="NZ_PZZL01000001.1"/>
</dbReference>
<evidence type="ECO:0000313" key="5">
    <source>
        <dbReference type="Proteomes" id="UP000241808"/>
    </source>
</evidence>
<keyword evidence="1" id="KW-0521">NADP</keyword>
<dbReference type="InterPro" id="IPR036291">
    <property type="entry name" value="NAD(P)-bd_dom_sf"/>
</dbReference>
<sequence length="324" mass="34262">MVKAIRIHKPGGPDAMVYEDVQLKPPGPGEAYVRHTAIGVNFIDVYFRSGLYKLPALPHGIGMEAAGIVEAVGPGVTEVAFGDRVAYAGGPPGSYAEKRLIPAAQLVKIPKAIDDKTAAAIMLQGMTARYLLKETHPVKKGDTILVHAAAGGMGLWLCQWAKALGCTVIGTTSSEEKAALAKKNGCKFPIIYTQEDFVAKVMEITGGKGVQVVYDGVGKDTFAKSLECLAVRGHLVLFGTASGAPDPFPPTALAAKSASLTRPGLYHYIATRKELLANAKDVFAVVADGTVKIQKPQEYMLKDAARAHKDLAGRKTTGSIILLP</sequence>
<evidence type="ECO:0000313" key="4">
    <source>
        <dbReference type="EMBL" id="PTM62105.1"/>
    </source>
</evidence>
<accession>A0A2T4ZJD2</accession>
<dbReference type="InterPro" id="IPR013149">
    <property type="entry name" value="ADH-like_C"/>
</dbReference>
<evidence type="ECO:0000259" key="3">
    <source>
        <dbReference type="SMART" id="SM00829"/>
    </source>
</evidence>
<reference evidence="4 5" key="1">
    <citation type="submission" date="2018-04" db="EMBL/GenBank/DDBJ databases">
        <title>Genomic Encyclopedia of Archaeal and Bacterial Type Strains, Phase II (KMG-II): from individual species to whole genera.</title>
        <authorList>
            <person name="Goeker M."/>
        </authorList>
    </citation>
    <scope>NUCLEOTIDE SEQUENCE [LARGE SCALE GENOMIC DNA]</scope>
    <source>
        <strain evidence="4 5">DSM 25521</strain>
    </source>
</reference>
<dbReference type="GO" id="GO:0035925">
    <property type="term" value="F:mRNA 3'-UTR AU-rich region binding"/>
    <property type="evidence" value="ECO:0007669"/>
    <property type="project" value="TreeGrafter"/>
</dbReference>
<organism evidence="4 5">
    <name type="scientific">Phreatobacter oligotrophus</name>
    <dbReference type="NCBI Taxonomy" id="1122261"/>
    <lineage>
        <taxon>Bacteria</taxon>
        <taxon>Pseudomonadati</taxon>
        <taxon>Pseudomonadota</taxon>
        <taxon>Alphaproteobacteria</taxon>
        <taxon>Hyphomicrobiales</taxon>
        <taxon>Phreatobacteraceae</taxon>
        <taxon>Phreatobacter</taxon>
    </lineage>
</organism>
<dbReference type="OrthoDB" id="9805883at2"/>
<dbReference type="InterPro" id="IPR020843">
    <property type="entry name" value="ER"/>
</dbReference>
<dbReference type="PROSITE" id="PS01162">
    <property type="entry name" value="QOR_ZETA_CRYSTAL"/>
    <property type="match status" value="1"/>
</dbReference>
<dbReference type="PANTHER" id="PTHR48106:SF13">
    <property type="entry name" value="QUINONE OXIDOREDUCTASE-RELATED"/>
    <property type="match status" value="1"/>
</dbReference>
<gene>
    <name evidence="4" type="ORF">C8P69_101782</name>
</gene>
<dbReference type="Gene3D" id="3.40.50.720">
    <property type="entry name" value="NAD(P)-binding Rossmann-like Domain"/>
    <property type="match status" value="1"/>
</dbReference>
<dbReference type="InterPro" id="IPR047618">
    <property type="entry name" value="QOR-like"/>
</dbReference>
<dbReference type="FunFam" id="3.40.50.720:FF:000053">
    <property type="entry name" value="Quinone oxidoreductase 1"/>
    <property type="match status" value="1"/>
</dbReference>
<proteinExistence type="predicted"/>
<evidence type="ECO:0000256" key="1">
    <source>
        <dbReference type="ARBA" id="ARBA00022857"/>
    </source>
</evidence>
<dbReference type="AlphaFoldDB" id="A0A2T4ZJD2"/>
<dbReference type="InterPro" id="IPR002364">
    <property type="entry name" value="Quin_OxRdtase/zeta-crystal_CS"/>
</dbReference>
<keyword evidence="2" id="KW-0560">Oxidoreductase</keyword>
<dbReference type="SUPFAM" id="SSF51735">
    <property type="entry name" value="NAD(P)-binding Rossmann-fold domains"/>
    <property type="match status" value="1"/>
</dbReference>
<evidence type="ECO:0000256" key="2">
    <source>
        <dbReference type="ARBA" id="ARBA00023002"/>
    </source>
</evidence>
<dbReference type="GO" id="GO:0005829">
    <property type="term" value="C:cytosol"/>
    <property type="evidence" value="ECO:0007669"/>
    <property type="project" value="TreeGrafter"/>
</dbReference>
<dbReference type="InterPro" id="IPR011032">
    <property type="entry name" value="GroES-like_sf"/>
</dbReference>
<dbReference type="GO" id="GO:0003960">
    <property type="term" value="F:quinone reductase (NADPH) activity"/>
    <property type="evidence" value="ECO:0007669"/>
    <property type="project" value="InterPro"/>
</dbReference>
<dbReference type="Pfam" id="PF00107">
    <property type="entry name" value="ADH_zinc_N"/>
    <property type="match status" value="1"/>
</dbReference>
<feature type="domain" description="Enoyl reductase (ER)" evidence="3">
    <location>
        <begin position="11"/>
        <end position="322"/>
    </location>
</feature>
<dbReference type="GO" id="GO:0070402">
    <property type="term" value="F:NADPH binding"/>
    <property type="evidence" value="ECO:0007669"/>
    <property type="project" value="TreeGrafter"/>
</dbReference>
<dbReference type="GO" id="GO:0008270">
    <property type="term" value="F:zinc ion binding"/>
    <property type="evidence" value="ECO:0007669"/>
    <property type="project" value="InterPro"/>
</dbReference>